<dbReference type="AlphaFoldDB" id="A0A2I1XF29"/>
<organism evidence="2 3">
    <name type="scientific">Neisseria sicca</name>
    <dbReference type="NCBI Taxonomy" id="490"/>
    <lineage>
        <taxon>Bacteria</taxon>
        <taxon>Pseudomonadati</taxon>
        <taxon>Pseudomonadota</taxon>
        <taxon>Betaproteobacteria</taxon>
        <taxon>Neisseriales</taxon>
        <taxon>Neisseriaceae</taxon>
        <taxon>Neisseria</taxon>
    </lineage>
</organism>
<proteinExistence type="predicted"/>
<accession>A0A2I1XF29</accession>
<evidence type="ECO:0000256" key="1">
    <source>
        <dbReference type="SAM" id="Phobius"/>
    </source>
</evidence>
<evidence type="ECO:0000313" key="2">
    <source>
        <dbReference type="EMBL" id="PLA41229.1"/>
    </source>
</evidence>
<protein>
    <submittedName>
        <fullName evidence="2">Uncharacterized protein</fullName>
    </submittedName>
</protein>
<comment type="caution">
    <text evidence="2">The sequence shown here is derived from an EMBL/GenBank/DDBJ whole genome shotgun (WGS) entry which is preliminary data.</text>
</comment>
<dbReference type="Proteomes" id="UP000234767">
    <property type="component" value="Unassembled WGS sequence"/>
</dbReference>
<name>A0A2I1XF29_NEISI</name>
<sequence length="240" mass="28329">MGCRFMGMWHFIGNFILKMDILVEKTKAVPFNPKQISFFFFFFSIPFFIVSFQDLKNYSYYLYNQPKYKSLHTITGEVIHDDRLPPGKYKERLDGIYIKTKNKNINIYCGNVNKLLVGYGARGIGGVYAPSRCDWIAVKLEREGKCISDSNKIFCENPRNLYGYKVYAKVDDNMTIYELKLNDSIFYTYGEMVSLYRNRYIANLKSDLSFWFIFFILSLLFFIISRNDKYKNLRILSSSK</sequence>
<feature type="transmembrane region" description="Helical" evidence="1">
    <location>
        <begin position="208"/>
        <end position="225"/>
    </location>
</feature>
<dbReference type="EMBL" id="PKJO01000001">
    <property type="protein sequence ID" value="PLA41229.1"/>
    <property type="molecule type" value="Genomic_DNA"/>
</dbReference>
<reference evidence="2 3" key="1">
    <citation type="submission" date="2017-12" db="EMBL/GenBank/DDBJ databases">
        <title>Phylogenetic diversity of female urinary microbiome.</title>
        <authorList>
            <person name="Thomas-White K."/>
            <person name="Wolfe A.J."/>
        </authorList>
    </citation>
    <scope>NUCLEOTIDE SEQUENCE [LARGE SCALE GENOMIC DNA]</scope>
    <source>
        <strain evidence="2 3">UMB0321</strain>
    </source>
</reference>
<evidence type="ECO:0000313" key="3">
    <source>
        <dbReference type="Proteomes" id="UP000234767"/>
    </source>
</evidence>
<keyword evidence="1" id="KW-1133">Transmembrane helix</keyword>
<keyword evidence="1" id="KW-0812">Transmembrane</keyword>
<gene>
    <name evidence="2" type="ORF">CYK00_01120</name>
</gene>
<feature type="transmembrane region" description="Helical" evidence="1">
    <location>
        <begin position="35"/>
        <end position="53"/>
    </location>
</feature>
<keyword evidence="1" id="KW-0472">Membrane</keyword>